<gene>
    <name evidence="12" type="primary">LOC111020832</name>
</gene>
<evidence type="ECO:0000256" key="9">
    <source>
        <dbReference type="ARBA" id="ARBA00023136"/>
    </source>
</evidence>
<organism evidence="11 12">
    <name type="scientific">Momordica charantia</name>
    <name type="common">Bitter gourd</name>
    <name type="synonym">Balsam pear</name>
    <dbReference type="NCBI Taxonomy" id="3673"/>
    <lineage>
        <taxon>Eukaryota</taxon>
        <taxon>Viridiplantae</taxon>
        <taxon>Streptophyta</taxon>
        <taxon>Embryophyta</taxon>
        <taxon>Tracheophyta</taxon>
        <taxon>Spermatophyta</taxon>
        <taxon>Magnoliopsida</taxon>
        <taxon>eudicotyledons</taxon>
        <taxon>Gunneridae</taxon>
        <taxon>Pentapetalae</taxon>
        <taxon>rosids</taxon>
        <taxon>fabids</taxon>
        <taxon>Cucurbitales</taxon>
        <taxon>Cucurbitaceae</taxon>
        <taxon>Momordiceae</taxon>
        <taxon>Momordica</taxon>
    </lineage>
</organism>
<dbReference type="FunFam" id="1.10.357.140:FF:000011">
    <property type="entry name" value="Homogentisate phytyltransferase 1"/>
    <property type="match status" value="1"/>
</dbReference>
<dbReference type="NCBIfam" id="NF009525">
    <property type="entry name" value="PRK12887.1"/>
    <property type="match status" value="1"/>
</dbReference>
<evidence type="ECO:0000256" key="6">
    <source>
        <dbReference type="ARBA" id="ARBA00022692"/>
    </source>
</evidence>
<dbReference type="Gene3D" id="1.10.357.140">
    <property type="entry name" value="UbiA prenyltransferase"/>
    <property type="match status" value="1"/>
</dbReference>
<keyword evidence="5" id="KW-0808">Transferase</keyword>
<evidence type="ECO:0000256" key="1">
    <source>
        <dbReference type="ARBA" id="ARBA00004508"/>
    </source>
</evidence>
<evidence type="ECO:0000256" key="10">
    <source>
        <dbReference type="SAM" id="Phobius"/>
    </source>
</evidence>
<dbReference type="KEGG" id="mcha:111020832"/>
<accession>A0A6J1DII7</accession>
<dbReference type="Proteomes" id="UP000504603">
    <property type="component" value="Unplaced"/>
</dbReference>
<evidence type="ECO:0000256" key="8">
    <source>
        <dbReference type="ARBA" id="ARBA00022989"/>
    </source>
</evidence>
<dbReference type="Pfam" id="PF01040">
    <property type="entry name" value="UbiA"/>
    <property type="match status" value="1"/>
</dbReference>
<feature type="transmembrane region" description="Helical" evidence="10">
    <location>
        <begin position="352"/>
        <end position="371"/>
    </location>
</feature>
<keyword evidence="7" id="KW-0809">Transit peptide</keyword>
<feature type="transmembrane region" description="Helical" evidence="10">
    <location>
        <begin position="193"/>
        <end position="212"/>
    </location>
</feature>
<keyword evidence="11" id="KW-1185">Reference proteome</keyword>
<feature type="transmembrane region" description="Helical" evidence="10">
    <location>
        <begin position="279"/>
        <end position="301"/>
    </location>
</feature>
<keyword evidence="6 10" id="KW-0812">Transmembrane</keyword>
<evidence type="ECO:0000256" key="7">
    <source>
        <dbReference type="ARBA" id="ARBA00022946"/>
    </source>
</evidence>
<dbReference type="PANTHER" id="PTHR43009">
    <property type="entry name" value="HOMOGENTISATE SOLANESYLTRANSFERASE, CHLOROPLASTIC"/>
    <property type="match status" value="1"/>
</dbReference>
<feature type="transmembrane region" description="Helical" evidence="10">
    <location>
        <begin position="247"/>
        <end position="267"/>
    </location>
</feature>
<dbReference type="InterPro" id="IPR000537">
    <property type="entry name" value="UbiA_prenyltransferase"/>
</dbReference>
<protein>
    <submittedName>
        <fullName evidence="12">Homogentisate phytyltransferase 1, chloroplastic isoform X1</fullName>
    </submittedName>
</protein>
<dbReference type="GO" id="GO:0031969">
    <property type="term" value="C:chloroplast membrane"/>
    <property type="evidence" value="ECO:0007669"/>
    <property type="project" value="UniProtKB-SubCell"/>
</dbReference>
<dbReference type="GeneID" id="111020832"/>
<dbReference type="AlphaFoldDB" id="A0A6J1DII7"/>
<evidence type="ECO:0000313" key="12">
    <source>
        <dbReference type="RefSeq" id="XP_022153307.1"/>
    </source>
</evidence>
<dbReference type="GO" id="GO:0004659">
    <property type="term" value="F:prenyltransferase activity"/>
    <property type="evidence" value="ECO:0007669"/>
    <property type="project" value="InterPro"/>
</dbReference>
<sequence length="463" mass="52085">MDSVFVRAHRSYITLATGGSGNGWTNRDINNAWLPSLRLGALKIPKTQCSTESESHHLQCVFRRNQGRYTLYQKKDNRIQVRKAASNQPFESESGVLSPKNYSDSVKGFLDAFYRFSRPHTVIGTALSIVSVSLLAVEKLSDLSPLFLTGVLEAIVAALFMNIYIVGLNQLYDIEIDKINKPYLPLASGEYSFATGVAIVSTFSIMSFWLGWVVRSWPLFWALFVSFVLGTAYSIDLPLLRWKRFAVVAAMCILAVRAVIVQIAFFLHMQTHVFQRPPVFSRPLIFATAFMSFFSVVIALFKDIPDIDGDKIFGIRSFTVRLGQERVFWSCISLLEVAYGVAVLVGVASPSLWSKCLTVFGHVSLALILWIRAKSVDLKSKAAITSFYMFIWKLFYAEYLLIPFVRYNTGTTNVPVFKTASCTHKSNIVQQFEDTRIRLPTSKKGVIQIMIELCSCTKISQVI</sequence>
<feature type="transmembrane region" description="Helical" evidence="10">
    <location>
        <begin position="383"/>
        <end position="402"/>
    </location>
</feature>
<dbReference type="InterPro" id="IPR044878">
    <property type="entry name" value="UbiA_sf"/>
</dbReference>
<keyword evidence="4" id="KW-0934">Plastid</keyword>
<feature type="transmembrane region" description="Helical" evidence="10">
    <location>
        <begin position="146"/>
        <end position="172"/>
    </location>
</feature>
<evidence type="ECO:0000313" key="11">
    <source>
        <dbReference type="Proteomes" id="UP000504603"/>
    </source>
</evidence>
<comment type="similarity">
    <text evidence="2">Belongs to the UbiA prenyltransferase family.</text>
</comment>
<dbReference type="OrthoDB" id="1502398at2759"/>
<keyword evidence="3" id="KW-0150">Chloroplast</keyword>
<feature type="transmembrane region" description="Helical" evidence="10">
    <location>
        <begin position="218"/>
        <end position="235"/>
    </location>
</feature>
<dbReference type="InterPro" id="IPR044502">
    <property type="entry name" value="AtHST-like"/>
</dbReference>
<dbReference type="PANTHER" id="PTHR43009:SF6">
    <property type="entry name" value="HOMOGENTISATE PHYTYLTRANSFERASE 1, CHLOROPLASTIC"/>
    <property type="match status" value="1"/>
</dbReference>
<evidence type="ECO:0000256" key="2">
    <source>
        <dbReference type="ARBA" id="ARBA00005985"/>
    </source>
</evidence>
<name>A0A6J1DII7_MOMCH</name>
<evidence type="ECO:0000256" key="5">
    <source>
        <dbReference type="ARBA" id="ARBA00022679"/>
    </source>
</evidence>
<evidence type="ECO:0000256" key="3">
    <source>
        <dbReference type="ARBA" id="ARBA00022528"/>
    </source>
</evidence>
<keyword evidence="8 10" id="KW-1133">Transmembrane helix</keyword>
<comment type="subcellular location">
    <subcellularLocation>
        <location evidence="1">Plastid</location>
        <location evidence="1">Chloroplast membrane</location>
        <topology evidence="1">Multi-pass membrane protein</topology>
    </subcellularLocation>
</comment>
<keyword evidence="9 10" id="KW-0472">Membrane</keyword>
<feature type="transmembrane region" description="Helical" evidence="10">
    <location>
        <begin position="327"/>
        <end position="346"/>
    </location>
</feature>
<dbReference type="CDD" id="cd13960">
    <property type="entry name" value="PT_UbiA_HPT1"/>
    <property type="match status" value="1"/>
</dbReference>
<dbReference type="RefSeq" id="XP_022153307.1">
    <property type="nucleotide sequence ID" value="XM_022297615.1"/>
</dbReference>
<proteinExistence type="inferred from homology"/>
<evidence type="ECO:0000256" key="4">
    <source>
        <dbReference type="ARBA" id="ARBA00022640"/>
    </source>
</evidence>
<reference evidence="12" key="1">
    <citation type="submission" date="2025-08" db="UniProtKB">
        <authorList>
            <consortium name="RefSeq"/>
        </authorList>
    </citation>
    <scope>IDENTIFICATION</scope>
    <source>
        <strain evidence="12">OHB3-1</strain>
    </source>
</reference>